<dbReference type="SUPFAM" id="SSF51182">
    <property type="entry name" value="RmlC-like cupins"/>
    <property type="match status" value="1"/>
</dbReference>
<dbReference type="EMBL" id="CP027059">
    <property type="protein sequence ID" value="UQZ86665.1"/>
    <property type="molecule type" value="Genomic_DNA"/>
</dbReference>
<evidence type="ECO:0000259" key="4">
    <source>
        <dbReference type="PROSITE" id="PS01124"/>
    </source>
</evidence>
<accession>A0ABY4RXU2</accession>
<reference evidence="5" key="1">
    <citation type="submission" date="2018-02" db="EMBL/GenBank/DDBJ databases">
        <authorList>
            <person name="Kim S.-K."/>
            <person name="Jung H.-I."/>
            <person name="Lee S.-W."/>
        </authorList>
    </citation>
    <scope>NUCLEOTIDE SEQUENCE</scope>
    <source>
        <strain evidence="5">SK3146</strain>
    </source>
</reference>
<dbReference type="Gene3D" id="1.10.10.60">
    <property type="entry name" value="Homeodomain-like"/>
    <property type="match status" value="2"/>
</dbReference>
<dbReference type="InterPro" id="IPR011051">
    <property type="entry name" value="RmlC_Cupin_sf"/>
</dbReference>
<dbReference type="PANTHER" id="PTHR43280:SF2">
    <property type="entry name" value="HTH-TYPE TRANSCRIPTIONAL REGULATOR EXSA"/>
    <property type="match status" value="1"/>
</dbReference>
<dbReference type="Pfam" id="PF07883">
    <property type="entry name" value="Cupin_2"/>
    <property type="match status" value="1"/>
</dbReference>
<protein>
    <submittedName>
        <fullName evidence="5">HTH-type transcriptional regulator YesS</fullName>
    </submittedName>
</protein>
<evidence type="ECO:0000256" key="3">
    <source>
        <dbReference type="ARBA" id="ARBA00023163"/>
    </source>
</evidence>
<dbReference type="Gene3D" id="2.60.120.10">
    <property type="entry name" value="Jelly Rolls"/>
    <property type="match status" value="1"/>
</dbReference>
<feature type="domain" description="HTH araC/xylS-type" evidence="4">
    <location>
        <begin position="168"/>
        <end position="265"/>
    </location>
</feature>
<evidence type="ECO:0000256" key="2">
    <source>
        <dbReference type="ARBA" id="ARBA00023125"/>
    </source>
</evidence>
<dbReference type="Proteomes" id="UP001057134">
    <property type="component" value="Chromosome"/>
</dbReference>
<dbReference type="InterPro" id="IPR018060">
    <property type="entry name" value="HTH_AraC"/>
</dbReference>
<dbReference type="InterPro" id="IPR009057">
    <property type="entry name" value="Homeodomain-like_sf"/>
</dbReference>
<keyword evidence="6" id="KW-1185">Reference proteome</keyword>
<keyword evidence="3" id="KW-0804">Transcription</keyword>
<organism evidence="5 6">
    <name type="scientific">Paenibacillus konkukensis</name>
    <dbReference type="NCBI Taxonomy" id="2020716"/>
    <lineage>
        <taxon>Bacteria</taxon>
        <taxon>Bacillati</taxon>
        <taxon>Bacillota</taxon>
        <taxon>Bacilli</taxon>
        <taxon>Bacillales</taxon>
        <taxon>Paenibacillaceae</taxon>
        <taxon>Paenibacillus</taxon>
    </lineage>
</organism>
<evidence type="ECO:0000313" key="5">
    <source>
        <dbReference type="EMBL" id="UQZ86665.1"/>
    </source>
</evidence>
<dbReference type="SMART" id="SM00342">
    <property type="entry name" value="HTH_ARAC"/>
    <property type="match status" value="1"/>
</dbReference>
<dbReference type="SUPFAM" id="SSF46689">
    <property type="entry name" value="Homeodomain-like"/>
    <property type="match status" value="2"/>
</dbReference>
<evidence type="ECO:0000256" key="1">
    <source>
        <dbReference type="ARBA" id="ARBA00023015"/>
    </source>
</evidence>
<dbReference type="PROSITE" id="PS01124">
    <property type="entry name" value="HTH_ARAC_FAMILY_2"/>
    <property type="match status" value="1"/>
</dbReference>
<dbReference type="PANTHER" id="PTHR43280">
    <property type="entry name" value="ARAC-FAMILY TRANSCRIPTIONAL REGULATOR"/>
    <property type="match status" value="1"/>
</dbReference>
<sequence>MMKPLRDSQLKLLWTARIDYSQGSRVESHMHSDYDQLLVVLSGEGQTVIGGQSCEAKEGSAFLFLKGVSHSFRFTSPAITLDYKFQLLDRQLRECLEEAEPSCLCAGAHLADLKRWHKMSLHQMRNPKAHHPLGIESGLKGTLVTMLLDEKSDWSDSYAAFPSAGNDEPVVRYMKAHFSDKITLDMLARRFGFNPNYLIKRFSDKTGMTPIQYLQEIRLEKAKEYLEFTSLPITEVAEKVGWTQEYFSKIVKKRLGQSPSQYRESLIHAVGKDIILDEDFANVWRIVP</sequence>
<name>A0ABY4RXU2_9BACL</name>
<dbReference type="InterPro" id="IPR014710">
    <property type="entry name" value="RmlC-like_jellyroll"/>
</dbReference>
<keyword evidence="1" id="KW-0805">Transcription regulation</keyword>
<gene>
    <name evidence="5" type="primary">yesS_63</name>
    <name evidence="5" type="ORF">SK3146_05958</name>
</gene>
<evidence type="ECO:0000313" key="6">
    <source>
        <dbReference type="Proteomes" id="UP001057134"/>
    </source>
</evidence>
<dbReference type="RefSeq" id="WP_249862183.1">
    <property type="nucleotide sequence ID" value="NZ_CP027059.1"/>
</dbReference>
<keyword evidence="2" id="KW-0238">DNA-binding</keyword>
<dbReference type="Pfam" id="PF12833">
    <property type="entry name" value="HTH_18"/>
    <property type="match status" value="1"/>
</dbReference>
<reference evidence="5" key="2">
    <citation type="journal article" date="2021" name="J Anim Sci Technol">
        <title>Complete genome sequence of Paenibacillus konkukensis sp. nov. SK3146 as a potential probiotic strain.</title>
        <authorList>
            <person name="Jung H.I."/>
            <person name="Park S."/>
            <person name="Niu K.M."/>
            <person name="Lee S.W."/>
            <person name="Kothari D."/>
            <person name="Yi K.J."/>
            <person name="Kim S.K."/>
        </authorList>
    </citation>
    <scope>NUCLEOTIDE SEQUENCE</scope>
    <source>
        <strain evidence="5">SK3146</strain>
    </source>
</reference>
<dbReference type="InterPro" id="IPR013096">
    <property type="entry name" value="Cupin_2"/>
</dbReference>
<proteinExistence type="predicted"/>